<keyword evidence="3" id="KW-1185">Reference proteome</keyword>
<feature type="compositionally biased region" description="Basic and acidic residues" evidence="1">
    <location>
        <begin position="30"/>
        <end position="41"/>
    </location>
</feature>
<organism evidence="2 3">
    <name type="scientific">Myodes glareolus</name>
    <name type="common">Bank vole</name>
    <name type="synonym">Clethrionomys glareolus</name>
    <dbReference type="NCBI Taxonomy" id="447135"/>
    <lineage>
        <taxon>Eukaryota</taxon>
        <taxon>Metazoa</taxon>
        <taxon>Chordata</taxon>
        <taxon>Craniata</taxon>
        <taxon>Vertebrata</taxon>
        <taxon>Euteleostomi</taxon>
        <taxon>Mammalia</taxon>
        <taxon>Eutheria</taxon>
        <taxon>Euarchontoglires</taxon>
        <taxon>Glires</taxon>
        <taxon>Rodentia</taxon>
        <taxon>Myomorpha</taxon>
        <taxon>Muroidea</taxon>
        <taxon>Cricetidae</taxon>
        <taxon>Arvicolinae</taxon>
        <taxon>Myodes</taxon>
    </lineage>
</organism>
<proteinExistence type="predicted"/>
<dbReference type="EMBL" id="JBBHLL010000027">
    <property type="protein sequence ID" value="KAK7828211.1"/>
    <property type="molecule type" value="Genomic_DNA"/>
</dbReference>
<feature type="region of interest" description="Disordered" evidence="1">
    <location>
        <begin position="75"/>
        <end position="123"/>
    </location>
</feature>
<sequence>LGLPFPILEEIQKAISVSSIKSFEEQKVKNVKKDIGKERRGGRGGAQSEHGGQHRARPETRLCCRPCEGAVLSGRKKQRWQRGAPRQVGPGKSACQGRAGAQSRLPWGLAQTPELEKAVHRQR</sequence>
<feature type="compositionally biased region" description="Basic and acidic residues" evidence="1">
    <location>
        <begin position="114"/>
        <end position="123"/>
    </location>
</feature>
<accession>A0AAW0JPN2</accession>
<evidence type="ECO:0000313" key="2">
    <source>
        <dbReference type="EMBL" id="KAK7828211.1"/>
    </source>
</evidence>
<protein>
    <submittedName>
        <fullName evidence="2">Uncharacterized protein</fullName>
    </submittedName>
</protein>
<feature type="region of interest" description="Disordered" evidence="1">
    <location>
        <begin position="30"/>
        <end position="58"/>
    </location>
</feature>
<comment type="caution">
    <text evidence="2">The sequence shown here is derived from an EMBL/GenBank/DDBJ whole genome shotgun (WGS) entry which is preliminary data.</text>
</comment>
<evidence type="ECO:0000313" key="3">
    <source>
        <dbReference type="Proteomes" id="UP001488838"/>
    </source>
</evidence>
<name>A0AAW0JPN2_MYOGA</name>
<dbReference type="AlphaFoldDB" id="A0AAW0JPN2"/>
<evidence type="ECO:0000256" key="1">
    <source>
        <dbReference type="SAM" id="MobiDB-lite"/>
    </source>
</evidence>
<dbReference type="Proteomes" id="UP001488838">
    <property type="component" value="Unassembled WGS sequence"/>
</dbReference>
<gene>
    <name evidence="2" type="ORF">U0070_025327</name>
</gene>
<reference evidence="2 3" key="1">
    <citation type="journal article" date="2023" name="bioRxiv">
        <title>Conserved and derived expression patterns and positive selection on dental genes reveal complex evolutionary context of ever-growing rodent molars.</title>
        <authorList>
            <person name="Calamari Z.T."/>
            <person name="Song A."/>
            <person name="Cohen E."/>
            <person name="Akter M."/>
            <person name="Roy R.D."/>
            <person name="Hallikas O."/>
            <person name="Christensen M.M."/>
            <person name="Li P."/>
            <person name="Marangoni P."/>
            <person name="Jernvall J."/>
            <person name="Klein O.D."/>
        </authorList>
    </citation>
    <scope>NUCLEOTIDE SEQUENCE [LARGE SCALE GENOMIC DNA]</scope>
    <source>
        <strain evidence="2">V071</strain>
    </source>
</reference>
<feature type="non-terminal residue" evidence="2">
    <location>
        <position position="1"/>
    </location>
</feature>